<evidence type="ECO:0000313" key="3">
    <source>
        <dbReference type="Proteomes" id="UP000002058"/>
    </source>
</evidence>
<feature type="compositionally biased region" description="Basic and acidic residues" evidence="1">
    <location>
        <begin position="286"/>
        <end position="300"/>
    </location>
</feature>
<keyword evidence="3" id="KW-1185">Reference proteome</keyword>
<dbReference type="VEuPathDB" id="FungiDB:UREG_01429"/>
<dbReference type="eggNOG" id="ENOG502SPPE">
    <property type="taxonomic scope" value="Eukaryota"/>
</dbReference>
<dbReference type="AlphaFoldDB" id="C4JI04"/>
<accession>C4JI04</accession>
<evidence type="ECO:0000313" key="2">
    <source>
        <dbReference type="EMBL" id="EEP76580.1"/>
    </source>
</evidence>
<feature type="region of interest" description="Disordered" evidence="1">
    <location>
        <begin position="277"/>
        <end position="328"/>
    </location>
</feature>
<gene>
    <name evidence="2" type="ORF">UREG_01429</name>
</gene>
<protein>
    <recommendedName>
        <fullName evidence="4">Mucin</fullName>
    </recommendedName>
</protein>
<dbReference type="STRING" id="336963.C4JI04"/>
<dbReference type="OMA" id="RKKLRMY"/>
<feature type="compositionally biased region" description="Polar residues" evidence="1">
    <location>
        <begin position="160"/>
        <end position="177"/>
    </location>
</feature>
<dbReference type="HOGENOM" id="CLU_008913_2_1_1"/>
<dbReference type="RefSeq" id="XP_002541913.1">
    <property type="nucleotide sequence ID" value="XM_002541867.1"/>
</dbReference>
<reference evidence="3" key="1">
    <citation type="journal article" date="2009" name="Genome Res.">
        <title>Comparative genomic analyses of the human fungal pathogens Coccidioides and their relatives.</title>
        <authorList>
            <person name="Sharpton T.J."/>
            <person name="Stajich J.E."/>
            <person name="Rounsley S.D."/>
            <person name="Gardner M.J."/>
            <person name="Wortman J.R."/>
            <person name="Jordar V.S."/>
            <person name="Maiti R."/>
            <person name="Kodira C.D."/>
            <person name="Neafsey D.E."/>
            <person name="Zeng Q."/>
            <person name="Hung C.-Y."/>
            <person name="McMahan C."/>
            <person name="Muszewska A."/>
            <person name="Grynberg M."/>
            <person name="Mandel M.A."/>
            <person name="Kellner E.M."/>
            <person name="Barker B.M."/>
            <person name="Galgiani J.N."/>
            <person name="Orbach M.J."/>
            <person name="Kirkland T.N."/>
            <person name="Cole G.T."/>
            <person name="Henn M.R."/>
            <person name="Birren B.W."/>
            <person name="Taylor J.W."/>
        </authorList>
    </citation>
    <scope>NUCLEOTIDE SEQUENCE [LARGE SCALE GENOMIC DNA]</scope>
    <source>
        <strain evidence="3">UAMH 1704</strain>
    </source>
</reference>
<dbReference type="InParanoid" id="C4JI04"/>
<organism evidence="2 3">
    <name type="scientific">Uncinocarpus reesii (strain UAMH 1704)</name>
    <dbReference type="NCBI Taxonomy" id="336963"/>
    <lineage>
        <taxon>Eukaryota</taxon>
        <taxon>Fungi</taxon>
        <taxon>Dikarya</taxon>
        <taxon>Ascomycota</taxon>
        <taxon>Pezizomycotina</taxon>
        <taxon>Eurotiomycetes</taxon>
        <taxon>Eurotiomycetidae</taxon>
        <taxon>Onygenales</taxon>
        <taxon>Onygenaceae</taxon>
        <taxon>Uncinocarpus</taxon>
    </lineage>
</organism>
<evidence type="ECO:0008006" key="4">
    <source>
        <dbReference type="Google" id="ProtNLM"/>
    </source>
</evidence>
<sequence length="416" mass="47430">MRVLFRRTLREPETLQAAYLSVQANSQWFRSLPPKVQQTHFSTEERACFGSWPSSVILDAADQALYKLGHQARASLDSISSMPSVTTSSSITLTPSLHCSDSAIDMDDSMYDSFRWLDEDDDLDLRLDYHAHIAPSPKVQPYRGHQSSFRRTFSLKATQRSRPSTAAMIPQTSQSCTVPPPPLVLPPQKHRRSLSRPQPPPRHISQTSVTSIDHPAQYYQDPEARLKLRVYLASPQKFDEAIEFGFPSLELKEGFNARLSMDREWKLYDDRRTFFDNDSKSCLGETHNDTRNTRSDERNINDSPNTSPDTSTTVHGPYESRPSKQLTRPRLVPIAHNNAQNMIGSREMTLKMTLTRADLRTAEPSVTTSPRVSENDDPLRLADLPAPDEELHIWDTPSEDKGVIKKILRKFRKRRC</sequence>
<dbReference type="GeneID" id="8440683"/>
<dbReference type="OrthoDB" id="5380370at2759"/>
<proteinExistence type="predicted"/>
<dbReference type="KEGG" id="ure:UREG_01429"/>
<dbReference type="Proteomes" id="UP000002058">
    <property type="component" value="Unassembled WGS sequence"/>
</dbReference>
<evidence type="ECO:0000256" key="1">
    <source>
        <dbReference type="SAM" id="MobiDB-lite"/>
    </source>
</evidence>
<feature type="region of interest" description="Disordered" evidence="1">
    <location>
        <begin position="160"/>
        <end position="215"/>
    </location>
</feature>
<dbReference type="EMBL" id="CH476615">
    <property type="protein sequence ID" value="EEP76580.1"/>
    <property type="molecule type" value="Genomic_DNA"/>
</dbReference>
<name>C4JI04_UNCRE</name>
<feature type="compositionally biased region" description="Low complexity" evidence="1">
    <location>
        <begin position="301"/>
        <end position="313"/>
    </location>
</feature>